<dbReference type="Pfam" id="PF00005">
    <property type="entry name" value="ABC_tran"/>
    <property type="match status" value="1"/>
</dbReference>
<dbReference type="InterPro" id="IPR022508">
    <property type="entry name" value="ABC_trspt_anch-rpt_ATP-bd"/>
</dbReference>
<dbReference type="InterPro" id="IPR017871">
    <property type="entry name" value="ABC_transporter-like_CS"/>
</dbReference>
<keyword evidence="5" id="KW-0378">Hydrolase</keyword>
<dbReference type="CDD" id="cd03235">
    <property type="entry name" value="ABC_Metallic_Cations"/>
    <property type="match status" value="1"/>
</dbReference>
<name>A0A239YHK8_9CORY</name>
<dbReference type="InterPro" id="IPR003439">
    <property type="entry name" value="ABC_transporter-like_ATP-bd"/>
</dbReference>
<feature type="domain" description="ABC transporter" evidence="4">
    <location>
        <begin position="7"/>
        <end position="239"/>
    </location>
</feature>
<keyword evidence="3 5" id="KW-0067">ATP-binding</keyword>
<dbReference type="InterPro" id="IPR027417">
    <property type="entry name" value="P-loop_NTPase"/>
</dbReference>
<dbReference type="InterPro" id="IPR050153">
    <property type="entry name" value="Metal_Ion_Import_ABC"/>
</dbReference>
<dbReference type="InterPro" id="IPR003593">
    <property type="entry name" value="AAA+_ATPase"/>
</dbReference>
<dbReference type="NCBIfam" id="TIGR03771">
    <property type="entry name" value="anch_rpt_ABC"/>
    <property type="match status" value="1"/>
</dbReference>
<reference evidence="5 6" key="1">
    <citation type="submission" date="2017-06" db="EMBL/GenBank/DDBJ databases">
        <authorList>
            <consortium name="Pathogen Informatics"/>
        </authorList>
    </citation>
    <scope>NUCLEOTIDE SEQUENCE [LARGE SCALE GENOMIC DNA]</scope>
    <source>
        <strain evidence="5 6">NCTC13015</strain>
    </source>
</reference>
<dbReference type="EC" id="3.6.3.-" evidence="5"/>
<dbReference type="GO" id="GO:0005524">
    <property type="term" value="F:ATP binding"/>
    <property type="evidence" value="ECO:0007669"/>
    <property type="project" value="UniProtKB-KW"/>
</dbReference>
<protein>
    <submittedName>
        <fullName evidence="5">Manganese transport system ATP-binding protein MntB</fullName>
        <ecNumber evidence="5">3.6.3.-</ecNumber>
    </submittedName>
</protein>
<dbReference type="SUPFAM" id="SSF52540">
    <property type="entry name" value="P-loop containing nucleoside triphosphate hydrolases"/>
    <property type="match status" value="1"/>
</dbReference>
<evidence type="ECO:0000313" key="6">
    <source>
        <dbReference type="Proteomes" id="UP000215374"/>
    </source>
</evidence>
<evidence type="ECO:0000259" key="4">
    <source>
        <dbReference type="PROSITE" id="PS50893"/>
    </source>
</evidence>
<dbReference type="SMART" id="SM00382">
    <property type="entry name" value="AAA"/>
    <property type="match status" value="1"/>
</dbReference>
<evidence type="ECO:0000313" key="5">
    <source>
        <dbReference type="EMBL" id="SNV57674.1"/>
    </source>
</evidence>
<dbReference type="PANTHER" id="PTHR42734">
    <property type="entry name" value="METAL TRANSPORT SYSTEM ATP-BINDING PROTEIN TM_0124-RELATED"/>
    <property type="match status" value="1"/>
</dbReference>
<evidence type="ECO:0000256" key="1">
    <source>
        <dbReference type="ARBA" id="ARBA00022448"/>
    </source>
</evidence>
<dbReference type="PROSITE" id="PS50893">
    <property type="entry name" value="ABC_TRANSPORTER_2"/>
    <property type="match status" value="1"/>
</dbReference>
<evidence type="ECO:0000256" key="3">
    <source>
        <dbReference type="ARBA" id="ARBA00022840"/>
    </source>
</evidence>
<proteinExistence type="predicted"/>
<accession>A0A239YHK8</accession>
<dbReference type="EMBL" id="LT906467">
    <property type="protein sequence ID" value="SNV57674.1"/>
    <property type="molecule type" value="Genomic_DNA"/>
</dbReference>
<sequence length="257" mass="27530">MSEEALIQVTGLDAGYPGRSVMRGVDLSIERGQFVGLIGPNGAGKTTLLRAILGLIPGARGTVSVAGAQGRQVRKRVGYVPQRHDVAWDFPIDVAAAVENATLDLRPWYKRAGADTRAAVAEALEYVNLADLARRPIADLSGGQRQRVLVARALVRKPKALLLDEPFTGLDIPSTEQLLGLFRELADQGIAIVMSTHNIVEAVDACDRLVLFNRGIVADAAPHALTEREAWMDTFGVGPDSPWLAGLQTHVREAASA</sequence>
<dbReference type="PROSITE" id="PS00211">
    <property type="entry name" value="ABC_TRANSPORTER_1"/>
    <property type="match status" value="1"/>
</dbReference>
<keyword evidence="1" id="KW-0813">Transport</keyword>
<dbReference type="AlphaFoldDB" id="A0A239YHK8"/>
<gene>
    <name evidence="5" type="primary">mntB_2</name>
    <name evidence="5" type="ORF">SAMEA4535761_00402</name>
</gene>
<keyword evidence="2" id="KW-0547">Nucleotide-binding</keyword>
<evidence type="ECO:0000256" key="2">
    <source>
        <dbReference type="ARBA" id="ARBA00022741"/>
    </source>
</evidence>
<dbReference type="GO" id="GO:0016887">
    <property type="term" value="F:ATP hydrolysis activity"/>
    <property type="evidence" value="ECO:0007669"/>
    <property type="project" value="InterPro"/>
</dbReference>
<dbReference type="Proteomes" id="UP000215374">
    <property type="component" value="Chromosome 1"/>
</dbReference>
<dbReference type="RefSeq" id="WP_038588182.1">
    <property type="nucleotide sequence ID" value="NZ_CP009211.1"/>
</dbReference>
<organism evidence="5 6">
    <name type="scientific">Corynebacterium imitans</name>
    <dbReference type="NCBI Taxonomy" id="156978"/>
    <lineage>
        <taxon>Bacteria</taxon>
        <taxon>Bacillati</taxon>
        <taxon>Actinomycetota</taxon>
        <taxon>Actinomycetes</taxon>
        <taxon>Mycobacteriales</taxon>
        <taxon>Corynebacteriaceae</taxon>
        <taxon>Corynebacterium</taxon>
    </lineage>
</organism>
<dbReference type="Gene3D" id="3.40.50.300">
    <property type="entry name" value="P-loop containing nucleotide triphosphate hydrolases"/>
    <property type="match status" value="1"/>
</dbReference>